<sequence length="47" mass="5397">MLGAMNFSWFYFRRLIPVALAHNHVYCVTGYPSSILLDLGYSCANQR</sequence>
<name>A0A0E9UDA6_ANGAN</name>
<organism evidence="2">
    <name type="scientific">Anguilla anguilla</name>
    <name type="common">European freshwater eel</name>
    <name type="synonym">Muraena anguilla</name>
    <dbReference type="NCBI Taxonomy" id="7936"/>
    <lineage>
        <taxon>Eukaryota</taxon>
        <taxon>Metazoa</taxon>
        <taxon>Chordata</taxon>
        <taxon>Craniata</taxon>
        <taxon>Vertebrata</taxon>
        <taxon>Euteleostomi</taxon>
        <taxon>Actinopterygii</taxon>
        <taxon>Neopterygii</taxon>
        <taxon>Teleostei</taxon>
        <taxon>Anguilliformes</taxon>
        <taxon>Anguillidae</taxon>
        <taxon>Anguilla</taxon>
    </lineage>
</organism>
<dbReference type="EMBL" id="GBXM01058882">
    <property type="protein sequence ID" value="JAH49695.1"/>
    <property type="molecule type" value="Transcribed_RNA"/>
</dbReference>
<keyword evidence="1" id="KW-0732">Signal</keyword>
<dbReference type="EMBL" id="GBXM01045629">
    <property type="protein sequence ID" value="JAH62948.1"/>
    <property type="molecule type" value="Transcribed_RNA"/>
</dbReference>
<reference evidence="2" key="1">
    <citation type="submission" date="2014-11" db="EMBL/GenBank/DDBJ databases">
        <authorList>
            <person name="Amaro Gonzalez C."/>
        </authorList>
    </citation>
    <scope>NUCLEOTIDE SEQUENCE</scope>
</reference>
<feature type="chain" id="PRO_5007401531" evidence="1">
    <location>
        <begin position="22"/>
        <end position="47"/>
    </location>
</feature>
<dbReference type="EMBL" id="GBXM01060560">
    <property type="protein sequence ID" value="JAH48017.1"/>
    <property type="molecule type" value="Transcribed_RNA"/>
</dbReference>
<protein>
    <submittedName>
        <fullName evidence="2">Uncharacterized protein</fullName>
    </submittedName>
</protein>
<reference evidence="2" key="2">
    <citation type="journal article" date="2015" name="Fish Shellfish Immunol.">
        <title>Early steps in the European eel (Anguilla anguilla)-Vibrio vulnificus interaction in the gills: Role of the RtxA13 toxin.</title>
        <authorList>
            <person name="Callol A."/>
            <person name="Pajuelo D."/>
            <person name="Ebbesson L."/>
            <person name="Teles M."/>
            <person name="MacKenzie S."/>
            <person name="Amaro C."/>
        </authorList>
    </citation>
    <scope>NUCLEOTIDE SEQUENCE</scope>
</reference>
<evidence type="ECO:0000313" key="2">
    <source>
        <dbReference type="EMBL" id="JAH62948.1"/>
    </source>
</evidence>
<feature type="signal peptide" evidence="1">
    <location>
        <begin position="1"/>
        <end position="21"/>
    </location>
</feature>
<proteinExistence type="predicted"/>
<accession>A0A0E9UDA6</accession>
<dbReference type="AlphaFoldDB" id="A0A0E9UDA6"/>
<evidence type="ECO:0000256" key="1">
    <source>
        <dbReference type="SAM" id="SignalP"/>
    </source>
</evidence>